<dbReference type="STRING" id="306901.Q2H5R0"/>
<dbReference type="eggNOG" id="ENOG502SN6Z">
    <property type="taxonomic scope" value="Eukaryota"/>
</dbReference>
<protein>
    <submittedName>
        <fullName evidence="2">Uncharacterized protein</fullName>
    </submittedName>
</protein>
<dbReference type="InParanoid" id="Q2H5R0"/>
<feature type="region of interest" description="Disordered" evidence="1">
    <location>
        <begin position="1"/>
        <end position="138"/>
    </location>
</feature>
<dbReference type="VEuPathDB" id="FungiDB:CHGG_06005"/>
<feature type="compositionally biased region" description="Basic and acidic residues" evidence="1">
    <location>
        <begin position="560"/>
        <end position="575"/>
    </location>
</feature>
<feature type="region of interest" description="Disordered" evidence="1">
    <location>
        <begin position="161"/>
        <end position="292"/>
    </location>
</feature>
<keyword evidence="3" id="KW-1185">Reference proteome</keyword>
<evidence type="ECO:0000313" key="2">
    <source>
        <dbReference type="EMBL" id="EAQ89386.1"/>
    </source>
</evidence>
<feature type="compositionally biased region" description="Low complexity" evidence="1">
    <location>
        <begin position="274"/>
        <end position="288"/>
    </location>
</feature>
<evidence type="ECO:0000256" key="1">
    <source>
        <dbReference type="SAM" id="MobiDB-lite"/>
    </source>
</evidence>
<dbReference type="GeneID" id="4390693"/>
<feature type="compositionally biased region" description="Polar residues" evidence="1">
    <location>
        <begin position="41"/>
        <end position="54"/>
    </location>
</feature>
<organism evidence="2 3">
    <name type="scientific">Chaetomium globosum (strain ATCC 6205 / CBS 148.51 / DSM 1962 / NBRC 6347 / NRRL 1970)</name>
    <name type="common">Soil fungus</name>
    <dbReference type="NCBI Taxonomy" id="306901"/>
    <lineage>
        <taxon>Eukaryota</taxon>
        <taxon>Fungi</taxon>
        <taxon>Dikarya</taxon>
        <taxon>Ascomycota</taxon>
        <taxon>Pezizomycotina</taxon>
        <taxon>Sordariomycetes</taxon>
        <taxon>Sordariomycetidae</taxon>
        <taxon>Sordariales</taxon>
        <taxon>Chaetomiaceae</taxon>
        <taxon>Chaetomium</taxon>
    </lineage>
</organism>
<feature type="compositionally biased region" description="Polar residues" evidence="1">
    <location>
        <begin position="161"/>
        <end position="176"/>
    </location>
</feature>
<feature type="compositionally biased region" description="Low complexity" evidence="1">
    <location>
        <begin position="1"/>
        <end position="20"/>
    </location>
</feature>
<dbReference type="RefSeq" id="XP_001222100.1">
    <property type="nucleotide sequence ID" value="XM_001222099.1"/>
</dbReference>
<feature type="compositionally biased region" description="Low complexity" evidence="1">
    <location>
        <begin position="224"/>
        <end position="241"/>
    </location>
</feature>
<dbReference type="EMBL" id="CH408031">
    <property type="protein sequence ID" value="EAQ89386.1"/>
    <property type="molecule type" value="Genomic_DNA"/>
</dbReference>
<sequence length="575" mass="62198">MATTTSSSPPPQKTSSWPWSGRKRRNSESSLTSLREFVTGRRNSLSATDVTQPNVLRKKAPEPSVPQGRPGTLPEAKKKADGKAAVVTPAVAGPSDGPQEKENKKSRSRLLGAMSAKKGVFKEDNRFPGQDPSALTQDRQAGGECFISTLLFVALSPFHSQQSIQSARPRNPSSAGRSPGFKPTAAPPTLRPPRSRFDGPLAAMYPTEEQEFVLRSPRASGTRMGSHPGPSSSSSGSEMGHAPMIHMPTAHPGDGPLPGAPGSGGGYNTPRRLSNGSTSSVASSAVSGRDSFDGRVRAASMASSQTSFDDFVPRGSLSGGPVTWQTQNGGPGAGQNYPWQRPAPIKQRRKAQPGELFAALPGEVLELILAALRRLHLEPGSTSCATCWMRDCCAVAVSARKFVKYAREALYQHVQLVGHEGPAMKKRTKTTYGSRLVLLRRTLRANAHIAVIVRSLKPPARPLSVGAVAYNDLVASVVMACPNFERLVGYYPTYDHSFQRLFQALSTRTRLKDMNWILEPSVQQRQQRTRSPAHNDRWARGSIEPGQPAGIRPLLARNTPNERLDPNPHPPPYER</sequence>
<proteinExistence type="predicted"/>
<feature type="compositionally biased region" description="Polar residues" evidence="1">
    <location>
        <begin position="521"/>
        <end position="532"/>
    </location>
</feature>
<reference evidence="3" key="1">
    <citation type="journal article" date="2015" name="Genome Announc.">
        <title>Draft genome sequence of the cellulolytic fungus Chaetomium globosum.</title>
        <authorList>
            <person name="Cuomo C.A."/>
            <person name="Untereiner W.A."/>
            <person name="Ma L.-J."/>
            <person name="Grabherr M."/>
            <person name="Birren B.W."/>
        </authorList>
    </citation>
    <scope>NUCLEOTIDE SEQUENCE [LARGE SCALE GENOMIC DNA]</scope>
    <source>
        <strain evidence="3">ATCC 6205 / CBS 148.51 / DSM 1962 / NBRC 6347 / NRRL 1970</strain>
    </source>
</reference>
<accession>Q2H5R0</accession>
<dbReference type="Proteomes" id="UP000001056">
    <property type="component" value="Unassembled WGS sequence"/>
</dbReference>
<dbReference type="OrthoDB" id="3210378at2759"/>
<dbReference type="AlphaFoldDB" id="Q2H5R0"/>
<gene>
    <name evidence="2" type="ORF">CHGG_06005</name>
</gene>
<dbReference type="HOGENOM" id="CLU_474061_0_0_1"/>
<feature type="region of interest" description="Disordered" evidence="1">
    <location>
        <begin position="521"/>
        <end position="575"/>
    </location>
</feature>
<evidence type="ECO:0000313" key="3">
    <source>
        <dbReference type="Proteomes" id="UP000001056"/>
    </source>
</evidence>
<name>Q2H5R0_CHAGB</name>